<evidence type="ECO:0000256" key="2">
    <source>
        <dbReference type="ARBA" id="ARBA00023125"/>
    </source>
</evidence>
<accession>A0ABW0R3G1</accession>
<dbReference type="InterPro" id="IPR009057">
    <property type="entry name" value="Homeodomain-like_sf"/>
</dbReference>
<dbReference type="RefSeq" id="WP_378112817.1">
    <property type="nucleotide sequence ID" value="NZ_JBHSNC010000048.1"/>
</dbReference>
<keyword evidence="6" id="KW-1185">Reference proteome</keyword>
<dbReference type="InterPro" id="IPR018060">
    <property type="entry name" value="HTH_AraC"/>
</dbReference>
<dbReference type="Gene3D" id="1.10.10.60">
    <property type="entry name" value="Homeodomain-like"/>
    <property type="match status" value="2"/>
</dbReference>
<dbReference type="Pfam" id="PF12833">
    <property type="entry name" value="HTH_18"/>
    <property type="match status" value="1"/>
</dbReference>
<dbReference type="SMART" id="SM00342">
    <property type="entry name" value="HTH_ARAC"/>
    <property type="match status" value="1"/>
</dbReference>
<keyword evidence="3" id="KW-0804">Transcription</keyword>
<dbReference type="InterPro" id="IPR018062">
    <property type="entry name" value="HTH_AraC-typ_CS"/>
</dbReference>
<keyword evidence="1" id="KW-0805">Transcription regulation</keyword>
<dbReference type="PRINTS" id="PR00032">
    <property type="entry name" value="HTHARAC"/>
</dbReference>
<name>A0ABW0R3G1_9BACL</name>
<dbReference type="InterPro" id="IPR020449">
    <property type="entry name" value="Tscrpt_reg_AraC-type_HTH"/>
</dbReference>
<keyword evidence="2" id="KW-0238">DNA-binding</keyword>
<dbReference type="SUPFAM" id="SSF51215">
    <property type="entry name" value="Regulatory protein AraC"/>
    <property type="match status" value="1"/>
</dbReference>
<evidence type="ECO:0000256" key="1">
    <source>
        <dbReference type="ARBA" id="ARBA00023015"/>
    </source>
</evidence>
<reference evidence="6" key="1">
    <citation type="journal article" date="2019" name="Int. J. Syst. Evol. Microbiol.">
        <title>The Global Catalogue of Microorganisms (GCM) 10K type strain sequencing project: providing services to taxonomists for standard genome sequencing and annotation.</title>
        <authorList>
            <consortium name="The Broad Institute Genomics Platform"/>
            <consortium name="The Broad Institute Genome Sequencing Center for Infectious Disease"/>
            <person name="Wu L."/>
            <person name="Ma J."/>
        </authorList>
    </citation>
    <scope>NUCLEOTIDE SEQUENCE [LARGE SCALE GENOMIC DNA]</scope>
    <source>
        <strain evidence="6">CGMCC 1.18578</strain>
    </source>
</reference>
<evidence type="ECO:0000259" key="4">
    <source>
        <dbReference type="PROSITE" id="PS01124"/>
    </source>
</evidence>
<dbReference type="InterPro" id="IPR003313">
    <property type="entry name" value="AraC-bd"/>
</dbReference>
<sequence>MPMTTTAAYTYRVVSNPVNMQATGLTVLFAGESQTKPNHRIGPKVVDYYLLHHVLSGKGRFHSGEYEGELTAGSSFLIHPRQLFEYVSDEAEPWRYRWIGFTGANADELVVAAGFGPSQPVIDTGENRAPRDRCRAIFECFRTRGGSASLEATGHLHLLCADLLGATAGNAVQQPIRPDSHNDELVQLVIGYLSTQYAEPITIEAMAETLGYNRAYLSRLFKKISGLSPITFLTKLRIDHGKRLLRERPELTVEQIASSVGIQDALYFSKQFRRWFGLSPTEYRAEVGHGIQTESEG</sequence>
<dbReference type="PANTHER" id="PTHR43280">
    <property type="entry name" value="ARAC-FAMILY TRANSCRIPTIONAL REGULATOR"/>
    <property type="match status" value="1"/>
</dbReference>
<dbReference type="Gene3D" id="2.60.120.280">
    <property type="entry name" value="Regulatory protein AraC"/>
    <property type="match status" value="1"/>
</dbReference>
<evidence type="ECO:0000313" key="5">
    <source>
        <dbReference type="EMBL" id="MFC5530875.1"/>
    </source>
</evidence>
<feature type="domain" description="HTH araC/xylS-type" evidence="4">
    <location>
        <begin position="187"/>
        <end position="286"/>
    </location>
</feature>
<organism evidence="5 6">
    <name type="scientific">Cohnella yongneupensis</name>
    <dbReference type="NCBI Taxonomy" id="425006"/>
    <lineage>
        <taxon>Bacteria</taxon>
        <taxon>Bacillati</taxon>
        <taxon>Bacillota</taxon>
        <taxon>Bacilli</taxon>
        <taxon>Bacillales</taxon>
        <taxon>Paenibacillaceae</taxon>
        <taxon>Cohnella</taxon>
    </lineage>
</organism>
<dbReference type="Proteomes" id="UP001596108">
    <property type="component" value="Unassembled WGS sequence"/>
</dbReference>
<evidence type="ECO:0000313" key="6">
    <source>
        <dbReference type="Proteomes" id="UP001596108"/>
    </source>
</evidence>
<dbReference type="PROSITE" id="PS00041">
    <property type="entry name" value="HTH_ARAC_FAMILY_1"/>
    <property type="match status" value="1"/>
</dbReference>
<dbReference type="SUPFAM" id="SSF46689">
    <property type="entry name" value="Homeodomain-like"/>
    <property type="match status" value="2"/>
</dbReference>
<evidence type="ECO:0000256" key="3">
    <source>
        <dbReference type="ARBA" id="ARBA00023163"/>
    </source>
</evidence>
<dbReference type="Pfam" id="PF02311">
    <property type="entry name" value="AraC_binding"/>
    <property type="match status" value="1"/>
</dbReference>
<dbReference type="CDD" id="cd06986">
    <property type="entry name" value="cupin_MmsR-like_N"/>
    <property type="match status" value="1"/>
</dbReference>
<dbReference type="PROSITE" id="PS01124">
    <property type="entry name" value="HTH_ARAC_FAMILY_2"/>
    <property type="match status" value="1"/>
</dbReference>
<comment type="caution">
    <text evidence="5">The sequence shown here is derived from an EMBL/GenBank/DDBJ whole genome shotgun (WGS) entry which is preliminary data.</text>
</comment>
<protein>
    <submittedName>
        <fullName evidence="5">Helix-turn-helix domain-containing protein</fullName>
    </submittedName>
</protein>
<dbReference type="PANTHER" id="PTHR43280:SF28">
    <property type="entry name" value="HTH-TYPE TRANSCRIPTIONAL ACTIVATOR RHAS"/>
    <property type="match status" value="1"/>
</dbReference>
<gene>
    <name evidence="5" type="ORF">ACFPQ4_15710</name>
</gene>
<dbReference type="InterPro" id="IPR037923">
    <property type="entry name" value="HTH-like"/>
</dbReference>
<dbReference type="EMBL" id="JBHSNC010000048">
    <property type="protein sequence ID" value="MFC5530875.1"/>
    <property type="molecule type" value="Genomic_DNA"/>
</dbReference>
<proteinExistence type="predicted"/>